<sequence>MAPLSRKWLPVVGAVALALTFAQSPGQVSPDTKLDLTANPLRFLARATNLWNSDLPFGQAQNQAYGYLFPHGTFFVIGHLLGVPGWVTQRLWWAVLLTVGFWGLLRVAEALGVGGPSSRVVGAVAFALSPRVLTTLGSISSETLPMMLAPWVLLPTILALRGTSGRSVRALAAQAGLAVALMGAVNAIATLAGCLPAVIWWACHRPNRLWWRYTAWWLLAMALATLWWVMALTQLHGVSPPFLDFIESSGVTTQWSSLVEVLRGTDSWTPFVAPNATAGAPLVTGSAAILGTCLVAAAGLAGLTSPAMPARGRLVTMLLVGVVLLAVGHRGGLASPVAHPVQAFLDAAGTPLRNVHKVGPVIRLPLVLGLAQLLSRVPLPGSAPRPAWLRAFAHPERDKRVAVAVVALTALMVSTSLAWTGRVAPPGTFGALPQYWQEAADWLRTHHAATPTPGRVLVVPGAPFATQVWGTSHDEPLQVLGDGPWGVRDSIPLTPPQTIRALDSVQRLFAAGRPSAGLADTLARQGISYVLVRNDLDPETSRSARPILLHRSIAGSPGLAKLAEFGAPVGPDPLAGFVNDSGLRPRYPAIEIYRVSAPANPGAPYFAATDQLARVDGGPEVLLRLDERRRLQGQPPLGPVLMTADARAAGLPVPQVAVTDTPVARETDYGRVDHHSSAIRAPGDARHTYNRVPDYPVPGAEPVVGGWTGGRITVSSSSADATAMPDVAPASAPAAAVDGDPATAWVSNALQAAVGQWLQVDFDRPVTNAVVTLTPSATAVGAQVRRILIETVNGSTTLRFDEAGKPLTAALPYGETPWVRFTAAATDDGSAGVQFGITDLAITQYDASGFAHPVQLRHTVLVPGPPPGSAIAGWDLGSELLGRPGCAPGPDGVRCAASMALAPEEPANLSRTLTVPRPVSVTPMVWVRPRQGPKLADLIAAPSTTRASGDSDLVDILGSAYAAADGDPATAWTAPQRVVQHKTPPTLTLTLPRPTVVTGLRLAASRSMLPAHPTVVAINLGDGPQVRQLQVGELTTLWLHPRVTDTVSVSLLDWDDVIDRNALGFDQLKPPGLAEVVVLSAGGAPIAPADAARNRARALTVDCDHGPVVAVAGRFVHTSIRTTVGALLDGEPVAALPCEREPIALPAGQQELLISPGAAFVVDGAQLSTPGAGLSSATVTSAETGAWGPTHREVRVPESATSRVLVVPESINSGWVARTSTGARLTPIAVNGWQQAWVVPAGNPGTITLTFAPNSLYRASLAIGLALLPLLALLAFWRTGRRQLADRPTPPWRPGAWAAAGVLAAGVLAAGAVIASIAGVMVMGTALGVRYALRRRERLRDRVTVGLAAGGLILAGAALSRHPWRSVDGYAGNWASVQLLALISVSVVAASVVATSESRGQDRMQ</sequence>
<evidence type="ECO:0000256" key="11">
    <source>
        <dbReference type="ARBA" id="ARBA00082189"/>
    </source>
</evidence>
<dbReference type="EMBL" id="QTBD01000040">
    <property type="protein sequence ID" value="REQ56176.1"/>
    <property type="molecule type" value="Genomic_DNA"/>
</dbReference>
<evidence type="ECO:0000313" key="14">
    <source>
        <dbReference type="EMBL" id="REQ56176.1"/>
    </source>
</evidence>
<name>A0ABD7HDE8_MYCTX</name>
<feature type="transmembrane region" description="Helical" evidence="12">
    <location>
        <begin position="401"/>
        <end position="419"/>
    </location>
</feature>
<accession>A0ABD7HDE8</accession>
<dbReference type="InterPro" id="IPR056997">
    <property type="entry name" value="CBM_AftD"/>
</dbReference>
<keyword evidence="4 12" id="KW-0812">Transmembrane</keyword>
<dbReference type="SUPFAM" id="SSF49785">
    <property type="entry name" value="Galactose-binding domain-like"/>
    <property type="match status" value="2"/>
</dbReference>
<proteinExistence type="predicted"/>
<feature type="transmembrane region" description="Helical" evidence="12">
    <location>
        <begin position="1343"/>
        <end position="1362"/>
    </location>
</feature>
<feature type="transmembrane region" description="Helical" evidence="12">
    <location>
        <begin position="278"/>
        <end position="302"/>
    </location>
</feature>
<dbReference type="EC" id="2.4.2.47" evidence="9"/>
<feature type="transmembrane region" description="Helical" evidence="12">
    <location>
        <begin position="215"/>
        <end position="235"/>
    </location>
</feature>
<comment type="catalytic activity">
    <reaction evidence="7">
        <text>Adds an alpha-D-arabinofuranosyl group from trans,octacis-decaprenylphospho-beta-D-arabinofuranose at the 3-O-position of an alpha-(1-&gt;5)-arabinofuranan chain attached to a beta-(1-&gt;5)-galactofuranan chain.</text>
        <dbReference type="EC" id="2.4.2.47"/>
    </reaction>
</comment>
<dbReference type="FunFam" id="2.60.120.260:FF:000113">
    <property type="entry name" value="Conserved transmembrane protein"/>
    <property type="match status" value="1"/>
</dbReference>
<evidence type="ECO:0000256" key="8">
    <source>
        <dbReference type="ARBA" id="ARBA00056547"/>
    </source>
</evidence>
<feature type="domain" description="F5/8 type C" evidence="13">
    <location>
        <begin position="700"/>
        <end position="883"/>
    </location>
</feature>
<comment type="pathway">
    <text evidence="2">Cell wall biogenesis; cell wall polysaccharide biosynthesis.</text>
</comment>
<dbReference type="GO" id="GO:0016740">
    <property type="term" value="F:transferase activity"/>
    <property type="evidence" value="ECO:0007669"/>
    <property type="project" value="UniProtKB-KW"/>
</dbReference>
<evidence type="ECO:0000256" key="1">
    <source>
        <dbReference type="ARBA" id="ARBA00004141"/>
    </source>
</evidence>
<comment type="function">
    <text evidence="8">Involved in the biosynthesis of the arabinogalactan (AG) region of the mycolylarabinogalactan-peptidoglycan (mAGP) complex, an essential component of the mycobacterial cell wall. Catalyzes the addition of an arabinofuranosyl (Araf) residue from the sugar donor decaprenyl-phospho-arabinose (DPA) on the C-3 of an alpha-(1-&gt;5)-linked Araf from the arabinan backbone of AG.</text>
</comment>
<feature type="transmembrane region" description="Helical" evidence="12">
    <location>
        <begin position="175"/>
        <end position="203"/>
    </location>
</feature>
<organism evidence="14 15">
    <name type="scientific">Mycobacterium tuberculosis</name>
    <dbReference type="NCBI Taxonomy" id="1773"/>
    <lineage>
        <taxon>Bacteria</taxon>
        <taxon>Bacillati</taxon>
        <taxon>Actinomycetota</taxon>
        <taxon>Actinomycetes</taxon>
        <taxon>Mycobacteriales</taxon>
        <taxon>Mycobacteriaceae</taxon>
        <taxon>Mycobacterium</taxon>
        <taxon>Mycobacterium tuberculosis complex</taxon>
    </lineage>
</organism>
<evidence type="ECO:0000256" key="5">
    <source>
        <dbReference type="ARBA" id="ARBA00022989"/>
    </source>
</evidence>
<evidence type="ECO:0000256" key="2">
    <source>
        <dbReference type="ARBA" id="ARBA00004776"/>
    </source>
</evidence>
<reference evidence="14 15" key="1">
    <citation type="journal article" date="2017" name="N. Engl. J. Med.">
        <title>Transmission of Extensively Drug-Resistant Tuberculosis in South Africa.</title>
        <authorList>
            <person name="Shah N.S."/>
            <person name="Auld S.C."/>
            <person name="Brust J.C."/>
            <person name="Mathema B."/>
            <person name="Ismail N."/>
            <person name="Moodley P."/>
            <person name="Mlisana K."/>
            <person name="Allana S."/>
            <person name="Campbell A."/>
            <person name="Mthiyane T."/>
            <person name="Morris N."/>
            <person name="Mpangase P."/>
            <person name="van der Meulen H."/>
            <person name="Omar S.V."/>
            <person name="Brown T.S."/>
            <person name="Narechania A."/>
            <person name="Shaskina E."/>
            <person name="Kapwata T."/>
            <person name="Kreiswirth B."/>
            <person name="Gandhi N.R."/>
        </authorList>
    </citation>
    <scope>NUCLEOTIDE SEQUENCE [LARGE SCALE GENOMIC DNA]</scope>
    <source>
        <strain evidence="14 15">32301_S10</strain>
    </source>
</reference>
<evidence type="ECO:0000256" key="12">
    <source>
        <dbReference type="SAM" id="Phobius"/>
    </source>
</evidence>
<dbReference type="RefSeq" id="WP_078448233.1">
    <property type="nucleotide sequence ID" value="NZ_CNFD01000002.1"/>
</dbReference>
<keyword evidence="6 12" id="KW-0472">Membrane</keyword>
<dbReference type="InterPro" id="IPR000421">
    <property type="entry name" value="FA58C"/>
</dbReference>
<dbReference type="Pfam" id="PF24607">
    <property type="entry name" value="CBM_AftD"/>
    <property type="match status" value="1"/>
</dbReference>
<feature type="transmembrane region" description="Helical" evidence="12">
    <location>
        <begin position="64"/>
        <end position="84"/>
    </location>
</feature>
<feature type="transmembrane region" description="Helical" evidence="12">
    <location>
        <begin position="1256"/>
        <end position="1277"/>
    </location>
</feature>
<feature type="transmembrane region" description="Helical" evidence="12">
    <location>
        <begin position="1374"/>
        <end position="1395"/>
    </location>
</feature>
<protein>
    <recommendedName>
        <fullName evidence="10">Alpha-(1-&gt;3)-arabinofuranosyltransferase</fullName>
        <ecNumber evidence="9">2.4.2.47</ecNumber>
    </recommendedName>
    <alternativeName>
        <fullName evidence="11">Arabinofuranan 3-O-arabinosyltransferase</fullName>
    </alternativeName>
</protein>
<evidence type="ECO:0000313" key="15">
    <source>
        <dbReference type="Proteomes" id="UP000256381"/>
    </source>
</evidence>
<evidence type="ECO:0000256" key="4">
    <source>
        <dbReference type="ARBA" id="ARBA00022692"/>
    </source>
</evidence>
<dbReference type="PROSITE" id="PS50022">
    <property type="entry name" value="FA58C_3"/>
    <property type="match status" value="1"/>
</dbReference>
<keyword evidence="3" id="KW-0808">Transferase</keyword>
<feature type="transmembrane region" description="Helical" evidence="12">
    <location>
        <begin position="1297"/>
        <end position="1322"/>
    </location>
</feature>
<evidence type="ECO:0000256" key="3">
    <source>
        <dbReference type="ARBA" id="ARBA00022679"/>
    </source>
</evidence>
<dbReference type="InterPro" id="IPR021798">
    <property type="entry name" value="AftD_N"/>
</dbReference>
<evidence type="ECO:0000256" key="9">
    <source>
        <dbReference type="ARBA" id="ARBA00066333"/>
    </source>
</evidence>
<gene>
    <name evidence="14" type="ORF">DSJ38_02930</name>
</gene>
<comment type="subcellular location">
    <subcellularLocation>
        <location evidence="1">Membrane</location>
        <topology evidence="1">Multi-pass membrane protein</topology>
    </subcellularLocation>
</comment>
<dbReference type="InterPro" id="IPR008979">
    <property type="entry name" value="Galactose-bd-like_sf"/>
</dbReference>
<feature type="transmembrane region" description="Helical" evidence="12">
    <location>
        <begin position="91"/>
        <end position="108"/>
    </location>
</feature>
<dbReference type="GO" id="GO:0016020">
    <property type="term" value="C:membrane"/>
    <property type="evidence" value="ECO:0007669"/>
    <property type="project" value="UniProtKB-SubCell"/>
</dbReference>
<comment type="caution">
    <text evidence="14">The sequence shown here is derived from an EMBL/GenBank/DDBJ whole genome shotgun (WGS) entry which is preliminary data.</text>
</comment>
<evidence type="ECO:0000256" key="7">
    <source>
        <dbReference type="ARBA" id="ARBA00050350"/>
    </source>
</evidence>
<evidence type="ECO:0000259" key="13">
    <source>
        <dbReference type="PROSITE" id="PS50022"/>
    </source>
</evidence>
<keyword evidence="5 12" id="KW-1133">Transmembrane helix</keyword>
<evidence type="ECO:0000256" key="10">
    <source>
        <dbReference type="ARBA" id="ARBA00071564"/>
    </source>
</evidence>
<evidence type="ECO:0000256" key="6">
    <source>
        <dbReference type="ARBA" id="ARBA00023136"/>
    </source>
</evidence>
<dbReference type="Gene3D" id="2.60.120.260">
    <property type="entry name" value="Galactose-binding domain-like"/>
    <property type="match status" value="1"/>
</dbReference>
<dbReference type="Pfam" id="PF11847">
    <property type="entry name" value="GT-C_AftD"/>
    <property type="match status" value="1"/>
</dbReference>
<dbReference type="Proteomes" id="UP000256381">
    <property type="component" value="Unassembled WGS sequence"/>
</dbReference>